<dbReference type="Proteomes" id="UP001605036">
    <property type="component" value="Unassembled WGS sequence"/>
</dbReference>
<dbReference type="InterPro" id="IPR002347">
    <property type="entry name" value="SDR_fam"/>
</dbReference>
<comment type="caution">
    <text evidence="6">The sequence shown here is derived from an EMBL/GenBank/DDBJ whole genome shotgun (WGS) entry which is preliminary data.</text>
</comment>
<sequence>MKKSLRIYIPLGRYGDKSDIANCALFICSEAGGYVNGATIPVDGGQWLSKIRLLSNDVIRSFSRRYEKNRKAGLVDRSVYSYLV</sequence>
<evidence type="ECO:0000256" key="5">
    <source>
        <dbReference type="ARBA" id="ARBA00048340"/>
    </source>
</evidence>
<comment type="catalytic activity">
    <reaction evidence="4">
        <text>a (2E,4E)-dienoyl-CoA + NADPH + H(+) = a 4,5-saturated-(3E)-enoyl-CoA + NADP(+)</text>
        <dbReference type="Rhea" id="RHEA:45912"/>
        <dbReference type="ChEBI" id="CHEBI:15378"/>
        <dbReference type="ChEBI" id="CHEBI:57783"/>
        <dbReference type="ChEBI" id="CHEBI:58349"/>
        <dbReference type="ChEBI" id="CHEBI:85101"/>
        <dbReference type="ChEBI" id="CHEBI:85493"/>
        <dbReference type="EC" id="1.3.1.124"/>
    </reaction>
</comment>
<dbReference type="Gene3D" id="3.40.50.720">
    <property type="entry name" value="NAD(P)-binding Rossmann-like Domain"/>
    <property type="match status" value="1"/>
</dbReference>
<dbReference type="EC" id="1.3.1.124" evidence="3"/>
<dbReference type="Pfam" id="PF13561">
    <property type="entry name" value="adh_short_C2"/>
    <property type="match status" value="1"/>
</dbReference>
<dbReference type="GO" id="GO:0016491">
    <property type="term" value="F:oxidoreductase activity"/>
    <property type="evidence" value="ECO:0007669"/>
    <property type="project" value="UniProtKB-KW"/>
</dbReference>
<evidence type="ECO:0000256" key="2">
    <source>
        <dbReference type="ARBA" id="ARBA00023002"/>
    </source>
</evidence>
<evidence type="ECO:0000313" key="6">
    <source>
        <dbReference type="EMBL" id="KAL2611069.1"/>
    </source>
</evidence>
<dbReference type="InterPro" id="IPR045017">
    <property type="entry name" value="DECR2-like"/>
</dbReference>
<evidence type="ECO:0000256" key="1">
    <source>
        <dbReference type="ARBA" id="ARBA00022857"/>
    </source>
</evidence>
<keyword evidence="1" id="KW-0521">NADP</keyword>
<comment type="catalytic activity">
    <reaction evidence="5">
        <text>a (2E,4Z)-dienoyl-CoA + NADPH + H(+) = a 4,5-saturated-(3E)-enoyl-CoA + NADP(+)</text>
        <dbReference type="Rhea" id="RHEA:61892"/>
        <dbReference type="ChEBI" id="CHEBI:15378"/>
        <dbReference type="ChEBI" id="CHEBI:57783"/>
        <dbReference type="ChEBI" id="CHEBI:58349"/>
        <dbReference type="ChEBI" id="CHEBI:85099"/>
        <dbReference type="ChEBI" id="CHEBI:85493"/>
        <dbReference type="EC" id="1.3.1.124"/>
    </reaction>
</comment>
<dbReference type="PANTHER" id="PTHR43296">
    <property type="entry name" value="PEROXISOMAL 2,4-DIENOYL-COA REDUCTASE"/>
    <property type="match status" value="1"/>
</dbReference>
<dbReference type="PANTHER" id="PTHR43296:SF2">
    <property type="entry name" value="PEROXISOMAL 2,4-DIENOYL-COA REDUCTASE [(3E)-ENOYL-COA-PRODUCING]"/>
    <property type="match status" value="1"/>
</dbReference>
<dbReference type="AlphaFoldDB" id="A0ABD1XQL4"/>
<dbReference type="SUPFAM" id="SSF51735">
    <property type="entry name" value="NAD(P)-binding Rossmann-fold domains"/>
    <property type="match status" value="1"/>
</dbReference>
<evidence type="ECO:0000313" key="7">
    <source>
        <dbReference type="Proteomes" id="UP001605036"/>
    </source>
</evidence>
<dbReference type="EMBL" id="JBHFFA010000007">
    <property type="protein sequence ID" value="KAL2611069.1"/>
    <property type="molecule type" value="Genomic_DNA"/>
</dbReference>
<evidence type="ECO:0000256" key="4">
    <source>
        <dbReference type="ARBA" id="ARBA00048009"/>
    </source>
</evidence>
<protein>
    <recommendedName>
        <fullName evidence="3">2,4-dienoyl-CoA reductase [(3E)-enoyl-CoA-producing]</fullName>
        <ecNumber evidence="3">1.3.1.124</ecNumber>
    </recommendedName>
</protein>
<name>A0ABD1XQL4_9MARC</name>
<organism evidence="6 7">
    <name type="scientific">Riccia fluitans</name>
    <dbReference type="NCBI Taxonomy" id="41844"/>
    <lineage>
        <taxon>Eukaryota</taxon>
        <taxon>Viridiplantae</taxon>
        <taxon>Streptophyta</taxon>
        <taxon>Embryophyta</taxon>
        <taxon>Marchantiophyta</taxon>
        <taxon>Marchantiopsida</taxon>
        <taxon>Marchantiidae</taxon>
        <taxon>Marchantiales</taxon>
        <taxon>Ricciaceae</taxon>
        <taxon>Riccia</taxon>
    </lineage>
</organism>
<evidence type="ECO:0000256" key="3">
    <source>
        <dbReference type="ARBA" id="ARBA00026117"/>
    </source>
</evidence>
<accession>A0ABD1XQL4</accession>
<reference evidence="6 7" key="1">
    <citation type="submission" date="2024-09" db="EMBL/GenBank/DDBJ databases">
        <title>Chromosome-scale assembly of Riccia fluitans.</title>
        <authorList>
            <person name="Paukszto L."/>
            <person name="Sawicki J."/>
            <person name="Karawczyk K."/>
            <person name="Piernik-Szablinska J."/>
            <person name="Szczecinska M."/>
            <person name="Mazdziarz M."/>
        </authorList>
    </citation>
    <scope>NUCLEOTIDE SEQUENCE [LARGE SCALE GENOMIC DNA]</scope>
    <source>
        <strain evidence="6">Rf_01</strain>
        <tissue evidence="6">Aerial parts of the thallus</tissue>
    </source>
</reference>
<keyword evidence="7" id="KW-1185">Reference proteome</keyword>
<dbReference type="InterPro" id="IPR036291">
    <property type="entry name" value="NAD(P)-bd_dom_sf"/>
</dbReference>
<gene>
    <name evidence="6" type="ORF">R1flu_022761</name>
</gene>
<keyword evidence="2" id="KW-0560">Oxidoreductase</keyword>
<proteinExistence type="predicted"/>